<dbReference type="Pfam" id="PF01869">
    <property type="entry name" value="BcrAD_BadFG"/>
    <property type="match status" value="1"/>
</dbReference>
<dbReference type="CDD" id="cd24007">
    <property type="entry name" value="ASKHA_NBD_eukNAGK-like"/>
    <property type="match status" value="1"/>
</dbReference>
<dbReference type="SUPFAM" id="SSF53067">
    <property type="entry name" value="Actin-like ATPase domain"/>
    <property type="match status" value="2"/>
</dbReference>
<sequence>MAILMGVDGGGTKTFTVISDEYGNLLGSGISGCGNHQVNGIEQTLTNIHESIESALSGAKLKKGDIDFVQFGLAGADREKDFKILRPALGSLSFPTWDVVCDTMEGLRTGSPTNTGVVLVCGTGTNAAGRNKAGKVIQTGGFGYLYGDFAGGSQMAVETFRAAVRSWEKREQPSILVKEVPAFFNFSTMEELINSFLDTEVYEVPSELTEVLHKAADEGDPASIKILMETGRELGLAANSVIERLGDLDGIIPIVLTGSVLQKGRNKYLLDSIEKTISNINPDIKLCIPDMEPVYGSILLAMDHLDIVASIDVYKKFESYGGYKKWTRV</sequence>
<dbReference type="Proteomes" id="UP000284416">
    <property type="component" value="Unassembled WGS sequence"/>
</dbReference>
<evidence type="ECO:0000313" key="2">
    <source>
        <dbReference type="EMBL" id="RHW35748.1"/>
    </source>
</evidence>
<dbReference type="InterPro" id="IPR043129">
    <property type="entry name" value="ATPase_NBD"/>
</dbReference>
<gene>
    <name evidence="2" type="ORF">D1B31_19110</name>
</gene>
<dbReference type="InterPro" id="IPR052519">
    <property type="entry name" value="Euk-type_GlcNAc_Kinase"/>
</dbReference>
<organism evidence="2 3">
    <name type="scientific">Neobacillus notoginsengisoli</name>
    <dbReference type="NCBI Taxonomy" id="1578198"/>
    <lineage>
        <taxon>Bacteria</taxon>
        <taxon>Bacillati</taxon>
        <taxon>Bacillota</taxon>
        <taxon>Bacilli</taxon>
        <taxon>Bacillales</taxon>
        <taxon>Bacillaceae</taxon>
        <taxon>Neobacillus</taxon>
    </lineage>
</organism>
<dbReference type="Gene3D" id="3.30.420.40">
    <property type="match status" value="2"/>
</dbReference>
<reference evidence="2 3" key="1">
    <citation type="journal article" date="2017" name="Int. J. Syst. Evol. Microbiol.">
        <title>Bacillus notoginsengisoli sp. nov., a novel bacterium isolated from the rhizosphere of Panax notoginseng.</title>
        <authorList>
            <person name="Zhang M.Y."/>
            <person name="Cheng J."/>
            <person name="Cai Y."/>
            <person name="Zhang T.Y."/>
            <person name="Wu Y.Y."/>
            <person name="Manikprabhu D."/>
            <person name="Li W.J."/>
            <person name="Zhang Y.X."/>
        </authorList>
    </citation>
    <scope>NUCLEOTIDE SEQUENCE [LARGE SCALE GENOMIC DNA]</scope>
    <source>
        <strain evidence="2 3">JCM 30743</strain>
    </source>
</reference>
<dbReference type="PANTHER" id="PTHR43190:SF3">
    <property type="entry name" value="N-ACETYL-D-GLUCOSAMINE KINASE"/>
    <property type="match status" value="1"/>
</dbReference>
<keyword evidence="3" id="KW-1185">Reference proteome</keyword>
<protein>
    <submittedName>
        <fullName evidence="2">ATPase</fullName>
    </submittedName>
</protein>
<dbReference type="OrthoDB" id="9772633at2"/>
<dbReference type="EMBL" id="QWEG01000013">
    <property type="protein sequence ID" value="RHW35748.1"/>
    <property type="molecule type" value="Genomic_DNA"/>
</dbReference>
<dbReference type="RefSeq" id="WP_118923414.1">
    <property type="nucleotide sequence ID" value="NZ_QWEG01000013.1"/>
</dbReference>
<dbReference type="AlphaFoldDB" id="A0A417YQ88"/>
<proteinExistence type="predicted"/>
<evidence type="ECO:0000313" key="3">
    <source>
        <dbReference type="Proteomes" id="UP000284416"/>
    </source>
</evidence>
<name>A0A417YQ88_9BACI</name>
<accession>A0A417YQ88</accession>
<dbReference type="InterPro" id="IPR002731">
    <property type="entry name" value="ATPase_BadF"/>
</dbReference>
<feature type="domain" description="ATPase BadF/BadG/BcrA/BcrD type" evidence="1">
    <location>
        <begin position="6"/>
        <end position="301"/>
    </location>
</feature>
<evidence type="ECO:0000259" key="1">
    <source>
        <dbReference type="Pfam" id="PF01869"/>
    </source>
</evidence>
<comment type="caution">
    <text evidence="2">The sequence shown here is derived from an EMBL/GenBank/DDBJ whole genome shotgun (WGS) entry which is preliminary data.</text>
</comment>
<dbReference type="PANTHER" id="PTHR43190">
    <property type="entry name" value="N-ACETYL-D-GLUCOSAMINE KINASE"/>
    <property type="match status" value="1"/>
</dbReference>